<evidence type="ECO:0000313" key="1">
    <source>
        <dbReference type="EMBL" id="JAH76281.1"/>
    </source>
</evidence>
<organism evidence="1">
    <name type="scientific">Anguilla anguilla</name>
    <name type="common">European freshwater eel</name>
    <name type="synonym">Muraena anguilla</name>
    <dbReference type="NCBI Taxonomy" id="7936"/>
    <lineage>
        <taxon>Eukaryota</taxon>
        <taxon>Metazoa</taxon>
        <taxon>Chordata</taxon>
        <taxon>Craniata</taxon>
        <taxon>Vertebrata</taxon>
        <taxon>Euteleostomi</taxon>
        <taxon>Actinopterygii</taxon>
        <taxon>Neopterygii</taxon>
        <taxon>Teleostei</taxon>
        <taxon>Anguilliformes</taxon>
        <taxon>Anguillidae</taxon>
        <taxon>Anguilla</taxon>
    </lineage>
</organism>
<protein>
    <submittedName>
        <fullName evidence="1">Uncharacterized protein</fullName>
    </submittedName>
</protein>
<proteinExistence type="predicted"/>
<accession>A0A0E9VE54</accession>
<reference evidence="1" key="1">
    <citation type="submission" date="2014-11" db="EMBL/GenBank/DDBJ databases">
        <authorList>
            <person name="Amaro Gonzalez C."/>
        </authorList>
    </citation>
    <scope>NUCLEOTIDE SEQUENCE</scope>
</reference>
<reference evidence="1" key="2">
    <citation type="journal article" date="2015" name="Fish Shellfish Immunol.">
        <title>Early steps in the European eel (Anguilla anguilla)-Vibrio vulnificus interaction in the gills: Role of the RtxA13 toxin.</title>
        <authorList>
            <person name="Callol A."/>
            <person name="Pajuelo D."/>
            <person name="Ebbesson L."/>
            <person name="Teles M."/>
            <person name="MacKenzie S."/>
            <person name="Amaro C."/>
        </authorList>
    </citation>
    <scope>NUCLEOTIDE SEQUENCE</scope>
</reference>
<sequence length="28" mass="3217">MPCIIQPWDNDTWLSPKCRGTGMYTACQ</sequence>
<dbReference type="AlphaFoldDB" id="A0A0E9VE54"/>
<name>A0A0E9VE54_ANGAN</name>
<dbReference type="EMBL" id="GBXM01032296">
    <property type="protein sequence ID" value="JAH76281.1"/>
    <property type="molecule type" value="Transcribed_RNA"/>
</dbReference>